<comment type="caution">
    <text evidence="2">The sequence shown here is derived from an EMBL/GenBank/DDBJ whole genome shotgun (WGS) entry which is preliminary data.</text>
</comment>
<dbReference type="PANTHER" id="PTHR33877:SF2">
    <property type="entry name" value="OS07G0170200 PROTEIN"/>
    <property type="match status" value="1"/>
</dbReference>
<dbReference type="RefSeq" id="WP_382256761.1">
    <property type="nucleotide sequence ID" value="NZ_JBHTBX010000006.1"/>
</dbReference>
<dbReference type="Pfam" id="PF01844">
    <property type="entry name" value="HNH"/>
    <property type="match status" value="1"/>
</dbReference>
<feature type="domain" description="HNH" evidence="1">
    <location>
        <begin position="146"/>
        <end position="172"/>
    </location>
</feature>
<dbReference type="Gene3D" id="1.10.30.50">
    <property type="match status" value="1"/>
</dbReference>
<organism evidence="2 3">
    <name type="scientific">Hydrogenophaga bisanensis</name>
    <dbReference type="NCBI Taxonomy" id="439611"/>
    <lineage>
        <taxon>Bacteria</taxon>
        <taxon>Pseudomonadati</taxon>
        <taxon>Pseudomonadota</taxon>
        <taxon>Betaproteobacteria</taxon>
        <taxon>Burkholderiales</taxon>
        <taxon>Comamonadaceae</taxon>
        <taxon>Hydrogenophaga</taxon>
    </lineage>
</organism>
<protein>
    <submittedName>
        <fullName evidence="2">HNH endonuclease</fullName>
    </submittedName>
</protein>
<keyword evidence="2" id="KW-0378">Hydrolase</keyword>
<evidence type="ECO:0000259" key="1">
    <source>
        <dbReference type="Pfam" id="PF01844"/>
    </source>
</evidence>
<evidence type="ECO:0000313" key="2">
    <source>
        <dbReference type="EMBL" id="MFC7434885.1"/>
    </source>
</evidence>
<accession>A0ABW2R9W4</accession>
<keyword evidence="3" id="KW-1185">Reference proteome</keyword>
<dbReference type="CDD" id="cd00085">
    <property type="entry name" value="HNHc"/>
    <property type="match status" value="1"/>
</dbReference>
<dbReference type="InterPro" id="IPR003615">
    <property type="entry name" value="HNH_nuc"/>
</dbReference>
<dbReference type="GO" id="GO:0004519">
    <property type="term" value="F:endonuclease activity"/>
    <property type="evidence" value="ECO:0007669"/>
    <property type="project" value="UniProtKB-KW"/>
</dbReference>
<keyword evidence="2" id="KW-0540">Nuclease</keyword>
<sequence>MLKPSDRSRQCFLPPIPELDLAADWLSLAADAVLEGREEDAKRLIAKADMPILGEFAQRITGKVDPAIHWQSRMPTDVLAERIKQRMPSSSVEYGIYQRDGWRCRFCNIKVISPKARKLLVEMFPSVARWGRVNRDKHYALSALTATLDHILPHSRGGTNEEGNLVAACGMCQFGRGHWTLEEVGFTDPRERQPIVDSWDGLTRLLR</sequence>
<evidence type="ECO:0000313" key="3">
    <source>
        <dbReference type="Proteomes" id="UP001596495"/>
    </source>
</evidence>
<gene>
    <name evidence="2" type="ORF">ACFQNJ_10210</name>
</gene>
<dbReference type="InterPro" id="IPR002711">
    <property type="entry name" value="HNH"/>
</dbReference>
<dbReference type="EMBL" id="JBHTBX010000006">
    <property type="protein sequence ID" value="MFC7434885.1"/>
    <property type="molecule type" value="Genomic_DNA"/>
</dbReference>
<dbReference type="Proteomes" id="UP001596495">
    <property type="component" value="Unassembled WGS sequence"/>
</dbReference>
<dbReference type="PANTHER" id="PTHR33877">
    <property type="entry name" value="SLL1193 PROTEIN"/>
    <property type="match status" value="1"/>
</dbReference>
<name>A0ABW2R9W4_9BURK</name>
<proteinExistence type="predicted"/>
<keyword evidence="2" id="KW-0255">Endonuclease</keyword>
<reference evidence="3" key="1">
    <citation type="journal article" date="2019" name="Int. J. Syst. Evol. Microbiol.">
        <title>The Global Catalogue of Microorganisms (GCM) 10K type strain sequencing project: providing services to taxonomists for standard genome sequencing and annotation.</title>
        <authorList>
            <consortium name="The Broad Institute Genomics Platform"/>
            <consortium name="The Broad Institute Genome Sequencing Center for Infectious Disease"/>
            <person name="Wu L."/>
            <person name="Ma J."/>
        </authorList>
    </citation>
    <scope>NUCLEOTIDE SEQUENCE [LARGE SCALE GENOMIC DNA]</scope>
    <source>
        <strain evidence="3">CCUG 54518</strain>
    </source>
</reference>
<dbReference type="InterPro" id="IPR052892">
    <property type="entry name" value="NA-targeting_endonuclease"/>
</dbReference>